<accession>A0ABT3N871</accession>
<dbReference type="Pfam" id="PF13280">
    <property type="entry name" value="WYL"/>
    <property type="match status" value="1"/>
</dbReference>
<evidence type="ECO:0000256" key="1">
    <source>
        <dbReference type="SAM" id="Phobius"/>
    </source>
</evidence>
<feature type="domain" description="WYL" evidence="2">
    <location>
        <begin position="93"/>
        <end position="140"/>
    </location>
</feature>
<dbReference type="RefSeq" id="WP_265424519.1">
    <property type="nucleotide sequence ID" value="NZ_JAPFPW010000005.1"/>
</dbReference>
<keyword evidence="1" id="KW-1133">Transmembrane helix</keyword>
<dbReference type="EMBL" id="JAPFPW010000005">
    <property type="protein sequence ID" value="MCW7753649.1"/>
    <property type="molecule type" value="Genomic_DNA"/>
</dbReference>
<evidence type="ECO:0000313" key="4">
    <source>
        <dbReference type="Proteomes" id="UP001209681"/>
    </source>
</evidence>
<sequence length="286" mass="32880">MGKKANPAAVLIALFFAFVIFSGIIMEGLLIIVLIGGGVAAFFFYNKKKEVTPQDADPFSGYTQSEPTRSYQPPKITRYWDDVHHDIPVDSLLNIVYVNGKDEKTSRDVEIRYYDGGCYLQGHCHLRSAYRTFRIDRIQECFDVETFETVTDIPGHLRSKYEKSPKRILEKFYDDEKNTLKILYYVSKADGQTRREERIILASAIDELLWPTALPPDLIDKFINKIELVSVHGFKLAVGKLKNENPDRLSMVFDYAGRIVATQKSIHPNEKEALEYIDKKIKETKK</sequence>
<reference evidence="3 4" key="1">
    <citation type="submission" date="2022-11" db="EMBL/GenBank/DDBJ databases">
        <title>Desulfobotulus tamanensis H1 sp. nov. - anaerobic, alkaliphilic, sulphate reducing bacterium isolated from terrestrial mud volcano.</title>
        <authorList>
            <person name="Frolova A."/>
            <person name="Merkel A.Y."/>
            <person name="Slobodkin A.I."/>
        </authorList>
    </citation>
    <scope>NUCLEOTIDE SEQUENCE [LARGE SCALE GENOMIC DNA]</scope>
    <source>
        <strain evidence="3 4">H1</strain>
    </source>
</reference>
<dbReference type="InterPro" id="IPR026881">
    <property type="entry name" value="WYL_dom"/>
</dbReference>
<protein>
    <submittedName>
        <fullName evidence="3">WYL domain-containing protein</fullName>
    </submittedName>
</protein>
<proteinExistence type="predicted"/>
<organism evidence="3 4">
    <name type="scientific">Desulfobotulus pelophilus</name>
    <dbReference type="NCBI Taxonomy" id="2823377"/>
    <lineage>
        <taxon>Bacteria</taxon>
        <taxon>Pseudomonadati</taxon>
        <taxon>Thermodesulfobacteriota</taxon>
        <taxon>Desulfobacteria</taxon>
        <taxon>Desulfobacterales</taxon>
        <taxon>Desulfobacteraceae</taxon>
        <taxon>Desulfobotulus</taxon>
    </lineage>
</organism>
<dbReference type="Gene3D" id="1.10.3680.10">
    <property type="entry name" value="TerB-like"/>
    <property type="match status" value="1"/>
</dbReference>
<keyword evidence="4" id="KW-1185">Reference proteome</keyword>
<name>A0ABT3N871_9BACT</name>
<keyword evidence="1" id="KW-0472">Membrane</keyword>
<dbReference type="Proteomes" id="UP001209681">
    <property type="component" value="Unassembled WGS sequence"/>
</dbReference>
<keyword evidence="1" id="KW-0812">Transmembrane</keyword>
<dbReference type="InterPro" id="IPR029024">
    <property type="entry name" value="TerB-like"/>
</dbReference>
<feature type="transmembrane region" description="Helical" evidence="1">
    <location>
        <begin position="12"/>
        <end position="45"/>
    </location>
</feature>
<evidence type="ECO:0000313" key="3">
    <source>
        <dbReference type="EMBL" id="MCW7753649.1"/>
    </source>
</evidence>
<comment type="caution">
    <text evidence="3">The sequence shown here is derived from an EMBL/GenBank/DDBJ whole genome shotgun (WGS) entry which is preliminary data.</text>
</comment>
<evidence type="ECO:0000259" key="2">
    <source>
        <dbReference type="Pfam" id="PF13280"/>
    </source>
</evidence>
<gene>
    <name evidence="3" type="ORF">OOT00_06585</name>
</gene>
<dbReference type="SUPFAM" id="SSF158682">
    <property type="entry name" value="TerB-like"/>
    <property type="match status" value="1"/>
</dbReference>